<name>A0A1Y1LPF1_PHOPY</name>
<sequence>MAATQANLEMLPTIAALDQSPNPALSGPNSQATGVVRYFCGRGWSNDDFSCGAPITKEVCEEYCSCYNGAGQDMESCTPFMGCHADILMSVCPEPPGYCTCYNYNP</sequence>
<evidence type="ECO:0000313" key="1">
    <source>
        <dbReference type="EMBL" id="JAV74698.1"/>
    </source>
</evidence>
<dbReference type="EMBL" id="GEZM01051790">
    <property type="protein sequence ID" value="JAV74698.1"/>
    <property type="molecule type" value="Transcribed_RNA"/>
</dbReference>
<dbReference type="AlphaFoldDB" id="A0A1Y1LPF1"/>
<accession>A0A1Y1LPF1</accession>
<organism evidence="1">
    <name type="scientific">Photinus pyralis</name>
    <name type="common">Common eastern firefly</name>
    <name type="synonym">Lampyris pyralis</name>
    <dbReference type="NCBI Taxonomy" id="7054"/>
    <lineage>
        <taxon>Eukaryota</taxon>
        <taxon>Metazoa</taxon>
        <taxon>Ecdysozoa</taxon>
        <taxon>Arthropoda</taxon>
        <taxon>Hexapoda</taxon>
        <taxon>Insecta</taxon>
        <taxon>Pterygota</taxon>
        <taxon>Neoptera</taxon>
        <taxon>Endopterygota</taxon>
        <taxon>Coleoptera</taxon>
        <taxon>Polyphaga</taxon>
        <taxon>Elateriformia</taxon>
        <taxon>Elateroidea</taxon>
        <taxon>Lampyridae</taxon>
        <taxon>Lampyrinae</taxon>
        <taxon>Photinus</taxon>
    </lineage>
</organism>
<reference evidence="1" key="1">
    <citation type="journal article" date="2016" name="Sci. Rep.">
        <title>Molecular characterization of firefly nuptial gifts: a multi-omics approach sheds light on postcopulatory sexual selection.</title>
        <authorList>
            <person name="Al-Wathiqui N."/>
            <person name="Fallon T.R."/>
            <person name="South A."/>
            <person name="Weng J.K."/>
            <person name="Lewis S.M."/>
        </authorList>
    </citation>
    <scope>NUCLEOTIDE SEQUENCE</scope>
</reference>
<proteinExistence type="predicted"/>
<protein>
    <submittedName>
        <fullName evidence="1">Uncharacterized protein</fullName>
    </submittedName>
</protein>